<name>A8MBT3_CALMQ</name>
<dbReference type="GO" id="GO:0000166">
    <property type="term" value="F:nucleotide binding"/>
    <property type="evidence" value="ECO:0007669"/>
    <property type="project" value="InterPro"/>
</dbReference>
<dbReference type="Gene3D" id="3.40.50.720">
    <property type="entry name" value="NAD(P)-binding Rossmann-like Domain"/>
    <property type="match status" value="1"/>
</dbReference>
<dbReference type="EMBL" id="CP000852">
    <property type="protein sequence ID" value="ABW01276.1"/>
    <property type="molecule type" value="Genomic_DNA"/>
</dbReference>
<dbReference type="AlphaFoldDB" id="A8MBT3"/>
<dbReference type="PANTHER" id="PTHR43249:SF1">
    <property type="entry name" value="D-GLUCOSIDE 3-DEHYDROGENASE"/>
    <property type="match status" value="1"/>
</dbReference>
<dbReference type="InterPro" id="IPR055170">
    <property type="entry name" value="GFO_IDH_MocA-like_dom"/>
</dbReference>
<dbReference type="PANTHER" id="PTHR43249">
    <property type="entry name" value="UDP-N-ACETYL-2-AMINO-2-DEOXY-D-GLUCURONATE OXIDASE"/>
    <property type="match status" value="1"/>
</dbReference>
<dbReference type="SUPFAM" id="SSF55347">
    <property type="entry name" value="Glyceraldehyde-3-phosphate dehydrogenase-like, C-terminal domain"/>
    <property type="match status" value="1"/>
</dbReference>
<feature type="domain" description="GFO/IDH/MocA-like oxidoreductase" evidence="2">
    <location>
        <begin position="144"/>
        <end position="284"/>
    </location>
</feature>
<dbReference type="KEGG" id="cma:Cmaq_0431"/>
<organism evidence="3 4">
    <name type="scientific">Caldivirga maquilingensis (strain ATCC 700844 / DSM 13496 / JCM 10307 / IC-167)</name>
    <dbReference type="NCBI Taxonomy" id="397948"/>
    <lineage>
        <taxon>Archaea</taxon>
        <taxon>Thermoproteota</taxon>
        <taxon>Thermoprotei</taxon>
        <taxon>Thermoproteales</taxon>
        <taxon>Thermoproteaceae</taxon>
        <taxon>Caldivirga</taxon>
    </lineage>
</organism>
<dbReference type="GeneID" id="5709447"/>
<feature type="domain" description="Gfo/Idh/MocA-like oxidoreductase N-terminal" evidence="1">
    <location>
        <begin position="13"/>
        <end position="132"/>
    </location>
</feature>
<protein>
    <submittedName>
        <fullName evidence="3">Oxidoreductase domain protein</fullName>
    </submittedName>
</protein>
<accession>A8MBT3</accession>
<evidence type="ECO:0000259" key="2">
    <source>
        <dbReference type="Pfam" id="PF22725"/>
    </source>
</evidence>
<keyword evidence="4" id="KW-1185">Reference proteome</keyword>
<dbReference type="Pfam" id="PF01408">
    <property type="entry name" value="GFO_IDH_MocA"/>
    <property type="match status" value="1"/>
</dbReference>
<proteinExistence type="predicted"/>
<dbReference type="SUPFAM" id="SSF51735">
    <property type="entry name" value="NAD(P)-binding Rossmann-fold domains"/>
    <property type="match status" value="1"/>
</dbReference>
<dbReference type="Pfam" id="PF22725">
    <property type="entry name" value="GFO_IDH_MocA_C3"/>
    <property type="match status" value="1"/>
</dbReference>
<gene>
    <name evidence="3" type="ordered locus">Cmaq_0431</name>
</gene>
<dbReference type="HOGENOM" id="CLU_023194_1_4_2"/>
<dbReference type="Gene3D" id="3.30.360.10">
    <property type="entry name" value="Dihydrodipicolinate Reductase, domain 2"/>
    <property type="match status" value="1"/>
</dbReference>
<dbReference type="OrthoDB" id="226094at2157"/>
<dbReference type="Proteomes" id="UP000001137">
    <property type="component" value="Chromosome"/>
</dbReference>
<dbReference type="InterPro" id="IPR052515">
    <property type="entry name" value="Gfo/Idh/MocA_Oxidoreductase"/>
</dbReference>
<reference evidence="3 4" key="1">
    <citation type="submission" date="2007-10" db="EMBL/GenBank/DDBJ databases">
        <title>Complete sequence of Caldivirga maquilingensis IC-167.</title>
        <authorList>
            <consortium name="US DOE Joint Genome Institute"/>
            <person name="Copeland A."/>
            <person name="Lucas S."/>
            <person name="Lapidus A."/>
            <person name="Barry K."/>
            <person name="Glavina del Rio T."/>
            <person name="Dalin E."/>
            <person name="Tice H."/>
            <person name="Pitluck S."/>
            <person name="Saunders E."/>
            <person name="Brettin T."/>
            <person name="Bruce D."/>
            <person name="Detter J.C."/>
            <person name="Han C."/>
            <person name="Schmutz J."/>
            <person name="Larimer F."/>
            <person name="Land M."/>
            <person name="Hauser L."/>
            <person name="Kyrpides N."/>
            <person name="Ivanova N."/>
            <person name="Biddle J.F."/>
            <person name="Zhang Z."/>
            <person name="Fitz-Gibbon S.T."/>
            <person name="Lowe T.M."/>
            <person name="Saltikov C."/>
            <person name="House C.H."/>
            <person name="Richardson P."/>
        </authorList>
    </citation>
    <scope>NUCLEOTIDE SEQUENCE [LARGE SCALE GENOMIC DNA]</scope>
    <source>
        <strain evidence="4">ATCC 700844 / DSM 13496 / JCM 10307 / IC-167</strain>
    </source>
</reference>
<dbReference type="RefSeq" id="WP_012185496.1">
    <property type="nucleotide sequence ID" value="NC_009954.1"/>
</dbReference>
<dbReference type="STRING" id="397948.Cmaq_0431"/>
<dbReference type="eggNOG" id="arCOG01622">
    <property type="taxonomic scope" value="Archaea"/>
</dbReference>
<evidence type="ECO:0000313" key="3">
    <source>
        <dbReference type="EMBL" id="ABW01276.1"/>
    </source>
</evidence>
<dbReference type="InterPro" id="IPR036291">
    <property type="entry name" value="NAD(P)-bd_dom_sf"/>
</dbReference>
<evidence type="ECO:0000259" key="1">
    <source>
        <dbReference type="Pfam" id="PF01408"/>
    </source>
</evidence>
<sequence>MSTVSTSTGSQIVKVGFVGCGGIVQGAHAPSLAQLPNVKLVACADVDKARVAEFLEKYKLNFYTDYKEMLTKETPDAVIIATPNALHAPVAIDALESGAHVLTEKPMAISVDEAVKMVETARRRQRVLMVGHHMRFERSIQVGRKFVTNGRLGKIYHIRALHLRRRGIPSTVTFLQRKYSGGGPMWDIGVHTIDATMFMTNFPRPVSVVGKVYSAFSDKAYMRMNYPVPVTSQFAYTAPMDVEDFAMGLIKFEGDLTMYIEATWATYIKEDKHEVAIIGTEGGVHYEGGSLSYIHSIDEEFITSTPLIGQQQSAYAQEDRAFIDAIVKGAVKAPYPACTGEQGVLDVAIIETIYKSAESGREEAVNIPKSIIDSMGW</sequence>
<evidence type="ECO:0000313" key="4">
    <source>
        <dbReference type="Proteomes" id="UP000001137"/>
    </source>
</evidence>
<dbReference type="InterPro" id="IPR000683">
    <property type="entry name" value="Gfo/Idh/MocA-like_OxRdtase_N"/>
</dbReference>